<dbReference type="AlphaFoldDB" id="A0AAX0BL93"/>
<accession>A0AAX0BL93</accession>
<evidence type="ECO:0000313" key="2">
    <source>
        <dbReference type="EMBL" id="NSC28669.1"/>
    </source>
</evidence>
<dbReference type="Gene3D" id="1.10.287.1060">
    <property type="entry name" value="ESAT-6-like"/>
    <property type="match status" value="1"/>
</dbReference>
<dbReference type="EMBL" id="JAAILW010000064">
    <property type="protein sequence ID" value="NSC28669.1"/>
    <property type="molecule type" value="Genomic_DNA"/>
</dbReference>
<feature type="region of interest" description="Disordered" evidence="1">
    <location>
        <begin position="1"/>
        <end position="37"/>
    </location>
</feature>
<evidence type="ECO:0000256" key="1">
    <source>
        <dbReference type="SAM" id="MobiDB-lite"/>
    </source>
</evidence>
<reference evidence="2" key="1">
    <citation type="journal article" date="2020" name="Cell Host Microbe">
        <title>Functional and Genomic Variation between Human-Derived Isolates of Lachnospiraceae Reveals Inter- and Intra-Species Diversity.</title>
        <authorList>
            <person name="Sorbara M.T."/>
            <person name="Littmann E.R."/>
            <person name="Fontana E."/>
            <person name="Moody T.U."/>
            <person name="Kohout C.E."/>
            <person name="Gjonbalaj M."/>
            <person name="Eaton V."/>
            <person name="Seok R."/>
            <person name="Leiner I.M."/>
            <person name="Pamer E.G."/>
        </authorList>
    </citation>
    <scope>NUCLEOTIDE SEQUENCE</scope>
    <source>
        <strain evidence="2">MSK.17.79</strain>
    </source>
</reference>
<comment type="caution">
    <text evidence="2">The sequence shown here is derived from an EMBL/GenBank/DDBJ whole genome shotgun (WGS) entry which is preliminary data.</text>
</comment>
<protein>
    <submittedName>
        <fullName evidence="2">WXG100 family type VII secretion target</fullName>
    </submittedName>
</protein>
<dbReference type="Proteomes" id="UP001193670">
    <property type="component" value="Unassembled WGS sequence"/>
</dbReference>
<proteinExistence type="predicted"/>
<feature type="compositionally biased region" description="Basic and acidic residues" evidence="1">
    <location>
        <begin position="15"/>
        <end position="26"/>
    </location>
</feature>
<gene>
    <name evidence="2" type="ORF">G4319_15375</name>
</gene>
<name>A0AAX0BL93_9FIRM</name>
<sequence>MKMASGQIRMTPDTMRGRAGEYRTEADNVQSVIDKMD</sequence>
<reference evidence="2" key="2">
    <citation type="submission" date="2020-02" db="EMBL/GenBank/DDBJ databases">
        <authorList>
            <person name="Littmann E."/>
            <person name="Sorbara M."/>
        </authorList>
    </citation>
    <scope>NUCLEOTIDE SEQUENCE</scope>
    <source>
        <strain evidence="2">MSK.17.79</strain>
    </source>
</reference>
<evidence type="ECO:0000313" key="3">
    <source>
        <dbReference type="Proteomes" id="UP001193670"/>
    </source>
</evidence>
<organism evidence="2 3">
    <name type="scientific">Agathobacter rectalis</name>
    <dbReference type="NCBI Taxonomy" id="39491"/>
    <lineage>
        <taxon>Bacteria</taxon>
        <taxon>Bacillati</taxon>
        <taxon>Bacillota</taxon>
        <taxon>Clostridia</taxon>
        <taxon>Lachnospirales</taxon>
        <taxon>Lachnospiraceae</taxon>
        <taxon>Agathobacter</taxon>
    </lineage>
</organism>
<feature type="non-terminal residue" evidence="2">
    <location>
        <position position="37"/>
    </location>
</feature>